<keyword evidence="2" id="KW-0560">Oxidoreductase</keyword>
<name>A0ABV6YA24_9HYPH</name>
<dbReference type="PRINTS" id="PR00080">
    <property type="entry name" value="SDRFAMILY"/>
</dbReference>
<proteinExistence type="inferred from homology"/>
<dbReference type="RefSeq" id="WP_377030130.1">
    <property type="nucleotide sequence ID" value="NZ_JBHOMY010000040.1"/>
</dbReference>
<gene>
    <name evidence="4" type="ORF">ACETIH_15200</name>
</gene>
<dbReference type="InterPro" id="IPR051122">
    <property type="entry name" value="SDR_DHRS6-like"/>
</dbReference>
<dbReference type="EMBL" id="JBHOMY010000040">
    <property type="protein sequence ID" value="MFC1458030.1"/>
    <property type="molecule type" value="Genomic_DNA"/>
</dbReference>
<evidence type="ECO:0000256" key="3">
    <source>
        <dbReference type="ARBA" id="ARBA00023027"/>
    </source>
</evidence>
<dbReference type="PANTHER" id="PTHR43477:SF4">
    <property type="entry name" value="DEHYDROGENASE_REDUCTASE SDR FAMILY MEMBER 6"/>
    <property type="match status" value="1"/>
</dbReference>
<comment type="similarity">
    <text evidence="1">Belongs to the short-chain dehydrogenases/reductases (SDR) family.</text>
</comment>
<evidence type="ECO:0000313" key="5">
    <source>
        <dbReference type="Proteomes" id="UP001593940"/>
    </source>
</evidence>
<accession>A0ABV6YA24</accession>
<keyword evidence="3" id="KW-0520">NAD</keyword>
<sequence>MFRLDGKTCIITAAGQGMGRAIALACAEAGADVLATSTRKSSLSSLAAANPAIRTQQLDVMDASAITAFSEAVENADVLFNCAGIVHNGTILDSSEDDWSLAFDLNVRSMYRMTKALLPKMIASGGGTVINIASVAGGLKGVPNRFVYGCTKAAVIGFTKGLAIDFISQGIRCNAICPGTIDTPSLTERMQAQPDPAKARADFVSRQPMGRLGRPEEIAALAVYLASDASAFTTGAVHVIDGGFTL</sequence>
<dbReference type="InterPro" id="IPR036291">
    <property type="entry name" value="NAD(P)-bd_dom_sf"/>
</dbReference>
<reference evidence="4 5" key="1">
    <citation type="submission" date="2024-09" db="EMBL/GenBank/DDBJ databases">
        <title>Nodulacao em especies de Leguminosae Basais da Amazonia e Caracterizacao dos Rizobios e Bacterias Associadas aos Nodulos.</title>
        <authorList>
            <person name="Jambeiro I.C.A."/>
            <person name="Lopes I.S."/>
            <person name="Aguiar E.R.G.R."/>
            <person name="Santos A.F.J."/>
            <person name="Dos Santos J.M.F."/>
            <person name="Gross E."/>
        </authorList>
    </citation>
    <scope>NUCLEOTIDE SEQUENCE [LARGE SCALE GENOMIC DNA]</scope>
    <source>
        <strain evidence="4 5">BRUESC1165</strain>
    </source>
</reference>
<dbReference type="PANTHER" id="PTHR43477">
    <property type="entry name" value="DIHYDROANTICAPSIN 7-DEHYDROGENASE"/>
    <property type="match status" value="1"/>
</dbReference>
<organism evidence="4 5">
    <name type="scientific">Microvirga arabica</name>
    <dbReference type="NCBI Taxonomy" id="1128671"/>
    <lineage>
        <taxon>Bacteria</taxon>
        <taxon>Pseudomonadati</taxon>
        <taxon>Pseudomonadota</taxon>
        <taxon>Alphaproteobacteria</taxon>
        <taxon>Hyphomicrobiales</taxon>
        <taxon>Methylobacteriaceae</taxon>
        <taxon>Microvirga</taxon>
    </lineage>
</organism>
<dbReference type="Proteomes" id="UP001593940">
    <property type="component" value="Unassembled WGS sequence"/>
</dbReference>
<evidence type="ECO:0000313" key="4">
    <source>
        <dbReference type="EMBL" id="MFC1458030.1"/>
    </source>
</evidence>
<dbReference type="InterPro" id="IPR020904">
    <property type="entry name" value="Sc_DH/Rdtase_CS"/>
</dbReference>
<dbReference type="PROSITE" id="PS00061">
    <property type="entry name" value="ADH_SHORT"/>
    <property type="match status" value="1"/>
</dbReference>
<dbReference type="SUPFAM" id="SSF51735">
    <property type="entry name" value="NAD(P)-binding Rossmann-fold domains"/>
    <property type="match status" value="1"/>
</dbReference>
<keyword evidence="5" id="KW-1185">Reference proteome</keyword>
<dbReference type="Gene3D" id="3.40.50.720">
    <property type="entry name" value="NAD(P)-binding Rossmann-like Domain"/>
    <property type="match status" value="1"/>
</dbReference>
<protein>
    <submittedName>
        <fullName evidence="4">SDR family oxidoreductase</fullName>
    </submittedName>
</protein>
<dbReference type="PRINTS" id="PR00081">
    <property type="entry name" value="GDHRDH"/>
</dbReference>
<dbReference type="Pfam" id="PF13561">
    <property type="entry name" value="adh_short_C2"/>
    <property type="match status" value="1"/>
</dbReference>
<dbReference type="InterPro" id="IPR002347">
    <property type="entry name" value="SDR_fam"/>
</dbReference>
<evidence type="ECO:0000256" key="1">
    <source>
        <dbReference type="ARBA" id="ARBA00006484"/>
    </source>
</evidence>
<evidence type="ECO:0000256" key="2">
    <source>
        <dbReference type="ARBA" id="ARBA00023002"/>
    </source>
</evidence>
<comment type="caution">
    <text evidence="4">The sequence shown here is derived from an EMBL/GenBank/DDBJ whole genome shotgun (WGS) entry which is preliminary data.</text>
</comment>